<name>Q0F3F9_9PROT</name>
<keyword evidence="4" id="KW-1185">Reference proteome</keyword>
<evidence type="ECO:0000259" key="2">
    <source>
        <dbReference type="Pfam" id="PF13474"/>
    </source>
</evidence>
<dbReference type="Proteomes" id="UP000005297">
    <property type="component" value="Unassembled WGS sequence"/>
</dbReference>
<dbReference type="InterPro" id="IPR037401">
    <property type="entry name" value="SnoaL-like"/>
</dbReference>
<dbReference type="HOGENOM" id="CLU_157159_0_0_0"/>
<proteinExistence type="predicted"/>
<dbReference type="eggNOG" id="ENOG502ZW7Z">
    <property type="taxonomic scope" value="Bacteria"/>
</dbReference>
<evidence type="ECO:0000313" key="4">
    <source>
        <dbReference type="Proteomes" id="UP000005297"/>
    </source>
</evidence>
<dbReference type="PROSITE" id="PS51257">
    <property type="entry name" value="PROKAR_LIPOPROTEIN"/>
    <property type="match status" value="1"/>
</dbReference>
<comment type="caution">
    <text evidence="3">The sequence shown here is derived from an EMBL/GenBank/DDBJ whole genome shotgun (WGS) entry which is preliminary data.</text>
</comment>
<protein>
    <recommendedName>
        <fullName evidence="2">SnoaL-like domain-containing protein</fullName>
    </recommendedName>
</protein>
<dbReference type="AlphaFoldDB" id="Q0F3F9"/>
<dbReference type="EMBL" id="AATS01000001">
    <property type="protein sequence ID" value="EAU55982.1"/>
    <property type="molecule type" value="Genomic_DNA"/>
</dbReference>
<dbReference type="SUPFAM" id="SSF54427">
    <property type="entry name" value="NTF2-like"/>
    <property type="match status" value="1"/>
</dbReference>
<sequence>MVFHVNKPGRVLLLLFALSLGACVNHDKDAINAVLDARDQAVSTHDILAYDALLLPDYMERNNSKADLIIRMHNLFKQFDTIKMASDNRIIRIQEDGRHALCEQSYHLRVESDGVWRELYQREQIALTRTKSGWKISGGL</sequence>
<dbReference type="InterPro" id="IPR032710">
    <property type="entry name" value="NTF2-like_dom_sf"/>
</dbReference>
<feature type="signal peptide" evidence="1">
    <location>
        <begin position="1"/>
        <end position="22"/>
    </location>
</feature>
<evidence type="ECO:0000313" key="3">
    <source>
        <dbReference type="EMBL" id="EAU55982.1"/>
    </source>
</evidence>
<reference evidence="3 4" key="1">
    <citation type="submission" date="2006-09" db="EMBL/GenBank/DDBJ databases">
        <authorList>
            <person name="Emerson D."/>
            <person name="Ferriera S."/>
            <person name="Johnson J."/>
            <person name="Kravitz S."/>
            <person name="Halpern A."/>
            <person name="Remington K."/>
            <person name="Beeson K."/>
            <person name="Tran B."/>
            <person name="Rogers Y.-H."/>
            <person name="Friedman R."/>
            <person name="Venter J.C."/>
        </authorList>
    </citation>
    <scope>NUCLEOTIDE SEQUENCE [LARGE SCALE GENOMIC DNA]</scope>
    <source>
        <strain evidence="3 4">PV-1</strain>
    </source>
</reference>
<dbReference type="InParanoid" id="Q0F3F9"/>
<evidence type="ECO:0000256" key="1">
    <source>
        <dbReference type="SAM" id="SignalP"/>
    </source>
</evidence>
<dbReference type="RefSeq" id="WP_009851128.1">
    <property type="nucleotide sequence ID" value="NZ_DS022295.1"/>
</dbReference>
<organism evidence="3 4">
    <name type="scientific">Mariprofundus ferrooxydans PV-1</name>
    <dbReference type="NCBI Taxonomy" id="314345"/>
    <lineage>
        <taxon>Bacteria</taxon>
        <taxon>Pseudomonadati</taxon>
        <taxon>Pseudomonadota</taxon>
        <taxon>Candidatius Mariprofundia</taxon>
        <taxon>Mariprofundales</taxon>
        <taxon>Mariprofundaceae</taxon>
        <taxon>Mariprofundus</taxon>
    </lineage>
</organism>
<dbReference type="Pfam" id="PF13474">
    <property type="entry name" value="SnoaL_3"/>
    <property type="match status" value="1"/>
</dbReference>
<gene>
    <name evidence="3" type="ORF">SPV1_04158</name>
</gene>
<dbReference type="Gene3D" id="3.10.450.50">
    <property type="match status" value="1"/>
</dbReference>
<dbReference type="STRING" id="314344.AL013_04260"/>
<feature type="domain" description="SnoaL-like" evidence="2">
    <location>
        <begin position="31"/>
        <end position="136"/>
    </location>
</feature>
<feature type="chain" id="PRO_5004171367" description="SnoaL-like domain-containing protein" evidence="1">
    <location>
        <begin position="23"/>
        <end position="140"/>
    </location>
</feature>
<dbReference type="OrthoDB" id="5296689at2"/>
<accession>Q0F3F9</accession>
<keyword evidence="1" id="KW-0732">Signal</keyword>